<name>A0AAW1STT4_9CHLO</name>
<gene>
    <name evidence="1" type="ORF">WJX84_009339</name>
</gene>
<reference evidence="1 2" key="1">
    <citation type="journal article" date="2024" name="Nat. Commun.">
        <title>Phylogenomics reveals the evolutionary origins of lichenization in chlorophyte algae.</title>
        <authorList>
            <person name="Puginier C."/>
            <person name="Libourel C."/>
            <person name="Otte J."/>
            <person name="Skaloud P."/>
            <person name="Haon M."/>
            <person name="Grisel S."/>
            <person name="Petersen M."/>
            <person name="Berrin J.G."/>
            <person name="Delaux P.M."/>
            <person name="Dal Grande F."/>
            <person name="Keller J."/>
        </authorList>
    </citation>
    <scope>NUCLEOTIDE SEQUENCE [LARGE SCALE GENOMIC DNA]</scope>
    <source>
        <strain evidence="1 2">SAG 2523</strain>
    </source>
</reference>
<comment type="caution">
    <text evidence="1">The sequence shown here is derived from an EMBL/GenBank/DDBJ whole genome shotgun (WGS) entry which is preliminary data.</text>
</comment>
<dbReference type="EMBL" id="JALJOV010000877">
    <property type="protein sequence ID" value="KAK9859388.1"/>
    <property type="molecule type" value="Genomic_DNA"/>
</dbReference>
<proteinExistence type="predicted"/>
<keyword evidence="2" id="KW-1185">Reference proteome</keyword>
<accession>A0AAW1STT4</accession>
<evidence type="ECO:0000313" key="1">
    <source>
        <dbReference type="EMBL" id="KAK9859388.1"/>
    </source>
</evidence>
<sequence length="124" mass="13896">MKKACSHQQGEPHQQAISQHIVPSLCWSDLLETELPPEGACAGRPEDRVRLQGTSWALELLVKMRLEVSRVTLLGIPTLSESQVSPGIERQLSLPIFEQVIDRWIDDGLVKEAESEHSMERCAI</sequence>
<evidence type="ECO:0000313" key="2">
    <source>
        <dbReference type="Proteomes" id="UP001485043"/>
    </source>
</evidence>
<dbReference type="AlphaFoldDB" id="A0AAW1STT4"/>
<protein>
    <submittedName>
        <fullName evidence="1">Uncharacterized protein</fullName>
    </submittedName>
</protein>
<organism evidence="1 2">
    <name type="scientific">Apatococcus fuscideae</name>
    <dbReference type="NCBI Taxonomy" id="2026836"/>
    <lineage>
        <taxon>Eukaryota</taxon>
        <taxon>Viridiplantae</taxon>
        <taxon>Chlorophyta</taxon>
        <taxon>core chlorophytes</taxon>
        <taxon>Trebouxiophyceae</taxon>
        <taxon>Chlorellales</taxon>
        <taxon>Chlorellaceae</taxon>
        <taxon>Apatococcus</taxon>
    </lineage>
</organism>
<dbReference type="Proteomes" id="UP001485043">
    <property type="component" value="Unassembled WGS sequence"/>
</dbReference>